<dbReference type="GO" id="GO:0016740">
    <property type="term" value="F:transferase activity"/>
    <property type="evidence" value="ECO:0007669"/>
    <property type="project" value="UniProtKB-KW"/>
</dbReference>
<dbReference type="AlphaFoldDB" id="A0A060N611"/>
<accession>A0A060N611</accession>
<dbReference type="RefSeq" id="WP_154219156.1">
    <property type="nucleotide sequence ID" value="NZ_BA000058.1"/>
</dbReference>
<organism evidence="1">
    <name type="scientific">Clostridium botulinum B str. Osaka05</name>
    <dbReference type="NCBI Taxonomy" id="1407017"/>
    <lineage>
        <taxon>Bacteria</taxon>
        <taxon>Bacillati</taxon>
        <taxon>Bacillota</taxon>
        <taxon>Clostridia</taxon>
        <taxon>Eubacteriales</taxon>
        <taxon>Clostridiaceae</taxon>
        <taxon>Clostridium</taxon>
    </lineage>
</organism>
<name>A0A060N611_CLOBO</name>
<dbReference type="HOGENOM" id="CLU_3078328_0_0_9"/>
<keyword evidence="1" id="KW-0808">Transferase</keyword>
<dbReference type="Proteomes" id="UP000054164">
    <property type="component" value="Unassembled WGS sequence"/>
</dbReference>
<sequence length="52" mass="5981">MVVNEDTKMIEVIFWDNFKTHKSIAPRKSVDNLLETYRKLGLSKSGDELLVA</sequence>
<proteinExistence type="predicted"/>
<protein>
    <submittedName>
        <fullName evidence="1">Glycosyl transferase group 1</fullName>
    </submittedName>
</protein>
<evidence type="ECO:0000313" key="1">
    <source>
        <dbReference type="EMBL" id="BAO05000.1"/>
    </source>
</evidence>
<reference evidence="1" key="1">
    <citation type="submission" date="2013-10" db="EMBL/GenBank/DDBJ databases">
        <title>Draft genome sequence of Clostridium botulinum type B strain Osaka05.</title>
        <authorList>
            <person name="Sakaguchi Y."/>
            <person name="Hosomi K."/>
            <person name="Uchiyama J."/>
            <person name="Ogura Y."/>
            <person name="Sakaguchi M."/>
            <person name="Kohda T."/>
            <person name="Mukamoto M."/>
            <person name="Misawa N."/>
            <person name="Matsuzaki S."/>
            <person name="Hayashi T."/>
            <person name="Kozaki S."/>
        </authorList>
    </citation>
    <scope>NUCLEOTIDE SEQUENCE</scope>
    <source>
        <strain evidence="1">Osaka05</strain>
    </source>
</reference>
<dbReference type="EMBL" id="BA000058">
    <property type="protein sequence ID" value="BAO05000.1"/>
    <property type="molecule type" value="Genomic_DNA"/>
</dbReference>
<gene>
    <name evidence="1" type="ORF">CBO05P1_281</name>
</gene>